<dbReference type="Gene3D" id="1.20.1250.20">
    <property type="entry name" value="MFS general substrate transporter like domains"/>
    <property type="match status" value="1"/>
</dbReference>
<feature type="transmembrane region" description="Helical" evidence="5">
    <location>
        <begin position="120"/>
        <end position="140"/>
    </location>
</feature>
<organism evidence="7 8">
    <name type="scientific">Zophobas morio</name>
    <dbReference type="NCBI Taxonomy" id="2755281"/>
    <lineage>
        <taxon>Eukaryota</taxon>
        <taxon>Metazoa</taxon>
        <taxon>Ecdysozoa</taxon>
        <taxon>Arthropoda</taxon>
        <taxon>Hexapoda</taxon>
        <taxon>Insecta</taxon>
        <taxon>Pterygota</taxon>
        <taxon>Neoptera</taxon>
        <taxon>Endopterygota</taxon>
        <taxon>Coleoptera</taxon>
        <taxon>Polyphaga</taxon>
        <taxon>Cucujiformia</taxon>
        <taxon>Tenebrionidae</taxon>
        <taxon>Zophobas</taxon>
    </lineage>
</organism>
<dbReference type="InterPro" id="IPR036259">
    <property type="entry name" value="MFS_trans_sf"/>
</dbReference>
<comment type="caution">
    <text evidence="7">The sequence shown here is derived from an EMBL/GenBank/DDBJ whole genome shotgun (WGS) entry which is preliminary data.</text>
</comment>
<evidence type="ECO:0000256" key="5">
    <source>
        <dbReference type="SAM" id="Phobius"/>
    </source>
</evidence>
<dbReference type="Pfam" id="PF00083">
    <property type="entry name" value="Sugar_tr"/>
    <property type="match status" value="1"/>
</dbReference>
<feature type="transmembrane region" description="Helical" evidence="5">
    <location>
        <begin position="53"/>
        <end position="74"/>
    </location>
</feature>
<protein>
    <recommendedName>
        <fullName evidence="6">Major facilitator superfamily (MFS) profile domain-containing protein</fullName>
    </recommendedName>
</protein>
<dbReference type="SUPFAM" id="SSF103473">
    <property type="entry name" value="MFS general substrate transporter"/>
    <property type="match status" value="1"/>
</dbReference>
<accession>A0AA38IZ42</accession>
<keyword evidence="3 5" id="KW-1133">Transmembrane helix</keyword>
<gene>
    <name evidence="7" type="ORF">Zmor_000421</name>
</gene>
<dbReference type="PANTHER" id="PTHR48021">
    <property type="match status" value="1"/>
</dbReference>
<name>A0AA38IZ42_9CUCU</name>
<evidence type="ECO:0000256" key="3">
    <source>
        <dbReference type="ARBA" id="ARBA00022989"/>
    </source>
</evidence>
<dbReference type="InterPro" id="IPR005828">
    <property type="entry name" value="MFS_sugar_transport-like"/>
</dbReference>
<evidence type="ECO:0000256" key="2">
    <source>
        <dbReference type="ARBA" id="ARBA00022692"/>
    </source>
</evidence>
<dbReference type="PANTHER" id="PTHR48021:SF46">
    <property type="entry name" value="MAJOR FACILITATOR SUPERFAMILY (MFS) PROFILE DOMAIN-CONTAINING PROTEIN"/>
    <property type="match status" value="1"/>
</dbReference>
<evidence type="ECO:0000313" key="8">
    <source>
        <dbReference type="Proteomes" id="UP001168821"/>
    </source>
</evidence>
<dbReference type="AlphaFoldDB" id="A0AA38IZ42"/>
<feature type="transmembrane region" description="Helical" evidence="5">
    <location>
        <begin position="20"/>
        <end position="41"/>
    </location>
</feature>
<evidence type="ECO:0000256" key="1">
    <source>
        <dbReference type="ARBA" id="ARBA00004141"/>
    </source>
</evidence>
<dbReference type="InterPro" id="IPR020846">
    <property type="entry name" value="MFS_dom"/>
</dbReference>
<dbReference type="PROSITE" id="PS50850">
    <property type="entry name" value="MFS"/>
    <property type="match status" value="1"/>
</dbReference>
<evidence type="ECO:0000256" key="4">
    <source>
        <dbReference type="ARBA" id="ARBA00023136"/>
    </source>
</evidence>
<sequence>MITGNILCLLCLNKIGRKNLLLLSLTVSGLFLLGVGVYFTLMDSGLDLASVGWVSTLCITAYAVSFQLGFGSLIEPMSAELFSTKSRALGTTFTNAVDAVFGVLAIVLCNFLVGNFGLSVTYYLFAGVSFLTIVFVGFFVPETDGKSLQEIEGIFET</sequence>
<dbReference type="GO" id="GO:0022857">
    <property type="term" value="F:transmembrane transporter activity"/>
    <property type="evidence" value="ECO:0007669"/>
    <property type="project" value="InterPro"/>
</dbReference>
<dbReference type="EMBL" id="JALNTZ010000001">
    <property type="protein sequence ID" value="KAJ3664885.1"/>
    <property type="molecule type" value="Genomic_DNA"/>
</dbReference>
<feature type="transmembrane region" description="Helical" evidence="5">
    <location>
        <begin position="95"/>
        <end position="114"/>
    </location>
</feature>
<comment type="subcellular location">
    <subcellularLocation>
        <location evidence="1">Membrane</location>
        <topology evidence="1">Multi-pass membrane protein</topology>
    </subcellularLocation>
</comment>
<dbReference type="Proteomes" id="UP001168821">
    <property type="component" value="Unassembled WGS sequence"/>
</dbReference>
<dbReference type="GO" id="GO:0016020">
    <property type="term" value="C:membrane"/>
    <property type="evidence" value="ECO:0007669"/>
    <property type="project" value="UniProtKB-SubCell"/>
</dbReference>
<dbReference type="InterPro" id="IPR050549">
    <property type="entry name" value="MFS_Trehalose_Transporter"/>
</dbReference>
<proteinExistence type="predicted"/>
<evidence type="ECO:0000313" key="7">
    <source>
        <dbReference type="EMBL" id="KAJ3664885.1"/>
    </source>
</evidence>
<feature type="domain" description="Major facilitator superfamily (MFS) profile" evidence="6">
    <location>
        <begin position="1"/>
        <end position="144"/>
    </location>
</feature>
<keyword evidence="2 5" id="KW-0812">Transmembrane</keyword>
<reference evidence="7" key="1">
    <citation type="journal article" date="2023" name="G3 (Bethesda)">
        <title>Whole genome assemblies of Zophobas morio and Tenebrio molitor.</title>
        <authorList>
            <person name="Kaur S."/>
            <person name="Stinson S.A."/>
            <person name="diCenzo G.C."/>
        </authorList>
    </citation>
    <scope>NUCLEOTIDE SEQUENCE</scope>
    <source>
        <strain evidence="7">QUZm001</strain>
    </source>
</reference>
<evidence type="ECO:0000259" key="6">
    <source>
        <dbReference type="PROSITE" id="PS50850"/>
    </source>
</evidence>
<keyword evidence="4 5" id="KW-0472">Membrane</keyword>
<keyword evidence="8" id="KW-1185">Reference proteome</keyword>